<feature type="domain" description="Protein kinase" evidence="9">
    <location>
        <begin position="24"/>
        <end position="273"/>
    </location>
</feature>
<evidence type="ECO:0000313" key="10">
    <source>
        <dbReference type="EMBL" id="KAK8900099.1"/>
    </source>
</evidence>
<name>A0ABR2L9R1_9EUKA</name>
<accession>A0ABR2L9R1</accession>
<keyword evidence="3 6" id="KW-0547">Nucleotide-binding</keyword>
<keyword evidence="5 6" id="KW-0067">ATP-binding</keyword>
<comment type="caution">
    <text evidence="10">The sequence shown here is derived from an EMBL/GenBank/DDBJ whole genome shotgun (WGS) entry which is preliminary data.</text>
</comment>
<keyword evidence="2" id="KW-0808">Transferase</keyword>
<feature type="binding site" evidence="6">
    <location>
        <position position="53"/>
    </location>
    <ligand>
        <name>ATP</name>
        <dbReference type="ChEBI" id="CHEBI:30616"/>
    </ligand>
</feature>
<dbReference type="InterPro" id="IPR000719">
    <property type="entry name" value="Prot_kinase_dom"/>
</dbReference>
<dbReference type="EMBL" id="JAPFFF010000001">
    <property type="protein sequence ID" value="KAK8900099.1"/>
    <property type="molecule type" value="Genomic_DNA"/>
</dbReference>
<feature type="compositionally biased region" description="Polar residues" evidence="8">
    <location>
        <begin position="381"/>
        <end position="396"/>
    </location>
</feature>
<evidence type="ECO:0000259" key="9">
    <source>
        <dbReference type="PROSITE" id="PS50011"/>
    </source>
</evidence>
<evidence type="ECO:0000256" key="8">
    <source>
        <dbReference type="SAM" id="MobiDB-lite"/>
    </source>
</evidence>
<evidence type="ECO:0000256" key="1">
    <source>
        <dbReference type="ARBA" id="ARBA00022527"/>
    </source>
</evidence>
<dbReference type="CDD" id="cd14003">
    <property type="entry name" value="STKc_AMPK-like"/>
    <property type="match status" value="1"/>
</dbReference>
<comment type="similarity">
    <text evidence="7">Belongs to the protein kinase superfamily.</text>
</comment>
<dbReference type="SUPFAM" id="SSF56112">
    <property type="entry name" value="Protein kinase-like (PK-like)"/>
    <property type="match status" value="1"/>
</dbReference>
<evidence type="ECO:0000256" key="5">
    <source>
        <dbReference type="ARBA" id="ARBA00022840"/>
    </source>
</evidence>
<keyword evidence="1 7" id="KW-0723">Serine/threonine-protein kinase</keyword>
<dbReference type="PROSITE" id="PS00107">
    <property type="entry name" value="PROTEIN_KINASE_ATP"/>
    <property type="match status" value="1"/>
</dbReference>
<keyword evidence="4" id="KW-0418">Kinase</keyword>
<dbReference type="InterPro" id="IPR011009">
    <property type="entry name" value="Kinase-like_dom_sf"/>
</dbReference>
<evidence type="ECO:0000256" key="7">
    <source>
        <dbReference type="RuleBase" id="RU000304"/>
    </source>
</evidence>
<proteinExistence type="inferred from homology"/>
<evidence type="ECO:0000256" key="6">
    <source>
        <dbReference type="PROSITE-ProRule" id="PRU10141"/>
    </source>
</evidence>
<dbReference type="PANTHER" id="PTHR24350">
    <property type="entry name" value="SERINE/THREONINE-PROTEIN KINASE IAL-RELATED"/>
    <property type="match status" value="1"/>
</dbReference>
<dbReference type="Gene3D" id="1.10.510.10">
    <property type="entry name" value="Transferase(Phosphotransferase) domain 1"/>
    <property type="match status" value="1"/>
</dbReference>
<feature type="region of interest" description="Disordered" evidence="8">
    <location>
        <begin position="354"/>
        <end position="413"/>
    </location>
</feature>
<dbReference type="Pfam" id="PF00069">
    <property type="entry name" value="Pkinase"/>
    <property type="match status" value="1"/>
</dbReference>
<dbReference type="InterPro" id="IPR030616">
    <property type="entry name" value="Aur-like"/>
</dbReference>
<evidence type="ECO:0000256" key="3">
    <source>
        <dbReference type="ARBA" id="ARBA00022741"/>
    </source>
</evidence>
<dbReference type="InterPro" id="IPR017441">
    <property type="entry name" value="Protein_kinase_ATP_BS"/>
</dbReference>
<reference evidence="10 11" key="1">
    <citation type="submission" date="2024-04" db="EMBL/GenBank/DDBJ databases">
        <title>Tritrichomonas musculus Genome.</title>
        <authorList>
            <person name="Alves-Ferreira E."/>
            <person name="Grigg M."/>
            <person name="Lorenzi H."/>
            <person name="Galac M."/>
        </authorList>
    </citation>
    <scope>NUCLEOTIDE SEQUENCE [LARGE SCALE GENOMIC DNA]</scope>
    <source>
        <strain evidence="10 11">EAF2021</strain>
    </source>
</reference>
<dbReference type="SMART" id="SM00220">
    <property type="entry name" value="S_TKc"/>
    <property type="match status" value="1"/>
</dbReference>
<dbReference type="InterPro" id="IPR008271">
    <property type="entry name" value="Ser/Thr_kinase_AS"/>
</dbReference>
<evidence type="ECO:0000256" key="2">
    <source>
        <dbReference type="ARBA" id="ARBA00022679"/>
    </source>
</evidence>
<dbReference type="PROSITE" id="PS50011">
    <property type="entry name" value="PROTEIN_KINASE_DOM"/>
    <property type="match status" value="1"/>
</dbReference>
<evidence type="ECO:0000313" key="11">
    <source>
        <dbReference type="Proteomes" id="UP001470230"/>
    </source>
</evidence>
<dbReference type="PROSITE" id="PS00108">
    <property type="entry name" value="PROTEIN_KINASE_ST"/>
    <property type="match status" value="1"/>
</dbReference>
<sequence>MEKEEENGPQENSKGNPSVIVDEFEILEQIGAGAFSHVHIAKHIPTGCYCAAKIIDLPHLKEDEFIGIMREVSVFMQVDHPNICNLYRLSITDDKLIFFMEYASRGTLLEYVNAKGGLTEFEAQRYFIQIFSALRHLHMYHFLVHRDLKLENILIDSKGNMKVTDFGLAGTYYNNIMRTFVGTAGYQPPEILAGNEYNEKCDVWSLGVCLYAMVSGSLPFSTQNASYRALVQEAEEMTFPKFSPGLIDLLKKMFAIRPNERPSLIQLQNHPWLRGVQILGTNIAPQPVMFYKVPSVSVIKKFQRRSLKPDQKVLEMCAEKGINTEELTNMLKNGQTTSQTTIYFCLLHPLFQKPEKPKPKPKPKPMQPPAPIIPGSRTRKTTTASMPPSKDIQTIKRSGPRKGSVPIFSQTSKTIPVNISHKAQMRASSNKSNPIINPVNKLIKKPITPTLKKRPL</sequence>
<protein>
    <recommendedName>
        <fullName evidence="9">Protein kinase domain-containing protein</fullName>
    </recommendedName>
</protein>
<gene>
    <name evidence="10" type="ORF">M9Y10_002422</name>
</gene>
<organism evidence="10 11">
    <name type="scientific">Tritrichomonas musculus</name>
    <dbReference type="NCBI Taxonomy" id="1915356"/>
    <lineage>
        <taxon>Eukaryota</taxon>
        <taxon>Metamonada</taxon>
        <taxon>Parabasalia</taxon>
        <taxon>Tritrichomonadida</taxon>
        <taxon>Tritrichomonadidae</taxon>
        <taxon>Tritrichomonas</taxon>
    </lineage>
</organism>
<keyword evidence="11" id="KW-1185">Reference proteome</keyword>
<dbReference type="Proteomes" id="UP001470230">
    <property type="component" value="Unassembled WGS sequence"/>
</dbReference>
<evidence type="ECO:0000256" key="4">
    <source>
        <dbReference type="ARBA" id="ARBA00022777"/>
    </source>
</evidence>